<dbReference type="AlphaFoldDB" id="A0A151CEA6"/>
<gene>
    <name evidence="1" type="ORF">AS592_00630</name>
</gene>
<dbReference type="STRING" id="1630136.AS592_00630"/>
<organism evidence="1 2">
    <name type="scientific">Sulfurovum riftiae</name>
    <dbReference type="NCBI Taxonomy" id="1630136"/>
    <lineage>
        <taxon>Bacteria</taxon>
        <taxon>Pseudomonadati</taxon>
        <taxon>Campylobacterota</taxon>
        <taxon>Epsilonproteobacteria</taxon>
        <taxon>Campylobacterales</taxon>
        <taxon>Sulfurovaceae</taxon>
        <taxon>Sulfurovum</taxon>
    </lineage>
</organism>
<comment type="caution">
    <text evidence="1">The sequence shown here is derived from an EMBL/GenBank/DDBJ whole genome shotgun (WGS) entry which is preliminary data.</text>
</comment>
<keyword evidence="2" id="KW-1185">Reference proteome</keyword>
<name>A0A151CEA6_9BACT</name>
<dbReference type="Proteomes" id="UP000075359">
    <property type="component" value="Unassembled WGS sequence"/>
</dbReference>
<dbReference type="OrthoDB" id="5347874at2"/>
<accession>A0A151CEA6</accession>
<dbReference type="RefSeq" id="WP_067332360.1">
    <property type="nucleotide sequence ID" value="NZ_LNKT01000071.1"/>
</dbReference>
<proteinExistence type="predicted"/>
<reference evidence="1 2" key="1">
    <citation type="submission" date="2015-11" db="EMBL/GenBank/DDBJ databases">
        <title>Draft genome of Sulfurovum riftiae 1812E, a member of the Epsilonproteobacteria isolated from the tube of the deep-sea hydrothermal vent tubewom Riftia pachyptila.</title>
        <authorList>
            <person name="Vetriani C."/>
            <person name="Giovannelli D."/>
        </authorList>
    </citation>
    <scope>NUCLEOTIDE SEQUENCE [LARGE SCALE GENOMIC DNA]</scope>
    <source>
        <strain evidence="1 2">1812E</strain>
    </source>
</reference>
<protein>
    <submittedName>
        <fullName evidence="1">Uncharacterized protein</fullName>
    </submittedName>
</protein>
<sequence>MTAPKVKTKDTLVIKDPYALMALGYTKVTVDEEAVKEAMTTLEGMNEIDEFVEVNIVTEEVPARIKVNAKRGSASNEVTELLEQAA</sequence>
<evidence type="ECO:0000313" key="1">
    <source>
        <dbReference type="EMBL" id="KYJ85583.1"/>
    </source>
</evidence>
<dbReference type="EMBL" id="LNKT01000071">
    <property type="protein sequence ID" value="KYJ85583.1"/>
    <property type="molecule type" value="Genomic_DNA"/>
</dbReference>
<evidence type="ECO:0000313" key="2">
    <source>
        <dbReference type="Proteomes" id="UP000075359"/>
    </source>
</evidence>